<dbReference type="OrthoDB" id="1924069at2759"/>
<dbReference type="InterPro" id="IPR005483">
    <property type="entry name" value="CPSase_dom"/>
</dbReference>
<keyword evidence="8" id="KW-0677">Repeat</keyword>
<dbReference type="Pfam" id="PF02786">
    <property type="entry name" value="CPSase_L_D2"/>
    <property type="match status" value="2"/>
</dbReference>
<comment type="subcellular location">
    <subcellularLocation>
        <location evidence="2">Mitochondrion</location>
    </subcellularLocation>
</comment>
<feature type="region of interest" description="Disordered" evidence="22">
    <location>
        <begin position="1168"/>
        <end position="1194"/>
    </location>
</feature>
<keyword evidence="6" id="KW-0436">Ligase</keyword>
<dbReference type="PANTHER" id="PTHR11405:SF53">
    <property type="entry name" value="CARBAMOYL-PHOSPHATE SYNTHASE [AMMONIA], MITOCHONDRIAL"/>
    <property type="match status" value="1"/>
</dbReference>
<dbReference type="FunFam" id="3.40.50.20:FF:000002">
    <property type="entry name" value="Carbamoyl-phosphate synthase large chain"/>
    <property type="match status" value="1"/>
</dbReference>
<keyword evidence="12" id="KW-0464">Manganese</keyword>
<dbReference type="Pfam" id="PF25596">
    <property type="entry name" value="CPSase_L_D1"/>
    <property type="match status" value="2"/>
</dbReference>
<evidence type="ECO:0000256" key="3">
    <source>
        <dbReference type="ARBA" id="ARBA00005077"/>
    </source>
</evidence>
<feature type="region of interest" description="Disordered" evidence="22">
    <location>
        <begin position="1216"/>
        <end position="1272"/>
    </location>
</feature>
<dbReference type="EC" id="6.3.4.16" evidence="14"/>
<feature type="domain" description="MGS-like" evidence="24">
    <location>
        <begin position="1012"/>
        <end position="1184"/>
    </location>
</feature>
<dbReference type="Pfam" id="PF02787">
    <property type="entry name" value="CPSase_L_D3"/>
    <property type="match status" value="1"/>
</dbReference>
<dbReference type="SMART" id="SM01096">
    <property type="entry name" value="CPSase_L_D3"/>
    <property type="match status" value="1"/>
</dbReference>
<evidence type="ECO:0000256" key="10">
    <source>
        <dbReference type="ARBA" id="ARBA00022840"/>
    </source>
</evidence>
<dbReference type="SUPFAM" id="SSF52440">
    <property type="entry name" value="PreATP-grasp domain"/>
    <property type="match status" value="2"/>
</dbReference>
<dbReference type="InterPro" id="IPR011761">
    <property type="entry name" value="ATP-grasp"/>
</dbReference>
<reference evidence="25 26" key="1">
    <citation type="journal article" date="2020" name="G3 (Bethesda)">
        <title>Genetic Underpinnings of Host Manipulation by Ophiocordyceps as Revealed by Comparative Transcriptomics.</title>
        <authorList>
            <person name="Will I."/>
            <person name="Das B."/>
            <person name="Trinh T."/>
            <person name="Brachmann A."/>
            <person name="Ohm R.A."/>
            <person name="de Bekker C."/>
        </authorList>
    </citation>
    <scope>NUCLEOTIDE SEQUENCE [LARGE SCALE GENOMIC DNA]</scope>
    <source>
        <strain evidence="25 26">EC05</strain>
    </source>
</reference>
<evidence type="ECO:0000259" key="24">
    <source>
        <dbReference type="PROSITE" id="PS51855"/>
    </source>
</evidence>
<dbReference type="EMBL" id="JAACLJ010000004">
    <property type="protein sequence ID" value="KAF4587867.1"/>
    <property type="molecule type" value="Genomic_DNA"/>
</dbReference>
<evidence type="ECO:0000256" key="15">
    <source>
        <dbReference type="ARBA" id="ARBA00044249"/>
    </source>
</evidence>
<dbReference type="InterPro" id="IPR005479">
    <property type="entry name" value="CPAse_ATP-bd"/>
</dbReference>
<dbReference type="InterPro" id="IPR036897">
    <property type="entry name" value="CarbamoylP_synth_lsu_oligo_sf"/>
</dbReference>
<comment type="cofactor">
    <cofactor evidence="1">
        <name>Zn(2+)</name>
        <dbReference type="ChEBI" id="CHEBI:29105"/>
    </cofactor>
</comment>
<dbReference type="Proteomes" id="UP000562929">
    <property type="component" value="Unassembled WGS sequence"/>
</dbReference>
<evidence type="ECO:0000256" key="12">
    <source>
        <dbReference type="ARBA" id="ARBA00023211"/>
    </source>
</evidence>
<evidence type="ECO:0000256" key="6">
    <source>
        <dbReference type="ARBA" id="ARBA00022598"/>
    </source>
</evidence>
<feature type="compositionally biased region" description="Basic and acidic residues" evidence="22">
    <location>
        <begin position="1223"/>
        <end position="1241"/>
    </location>
</feature>
<evidence type="ECO:0000256" key="2">
    <source>
        <dbReference type="ARBA" id="ARBA00004173"/>
    </source>
</evidence>
<keyword evidence="9 21" id="KW-0547">Nucleotide-binding</keyword>
<feature type="compositionally biased region" description="Polar residues" evidence="22">
    <location>
        <begin position="1168"/>
        <end position="1178"/>
    </location>
</feature>
<dbReference type="InterPro" id="IPR005480">
    <property type="entry name" value="CPSase_lsu_oligo"/>
</dbReference>
<evidence type="ECO:0000256" key="14">
    <source>
        <dbReference type="ARBA" id="ARBA00044063"/>
    </source>
</evidence>
<dbReference type="InterPro" id="IPR011607">
    <property type="entry name" value="MGS-like_dom"/>
</dbReference>
<dbReference type="InterPro" id="IPR016185">
    <property type="entry name" value="PreATP-grasp_dom_sf"/>
</dbReference>
<dbReference type="FunFam" id="3.40.50.1380:FF:000015">
    <property type="entry name" value="Carbamoyl-phosphate synthase arginine-specific large chain"/>
    <property type="match status" value="1"/>
</dbReference>
<comment type="pathway">
    <text evidence="3">Amino-acid biosynthesis; L-arginine biosynthesis; carbamoyl phosphate from bicarbonate: step 1/1.</text>
</comment>
<dbReference type="SUPFAM" id="SSF52335">
    <property type="entry name" value="Methylglyoxal synthase-like"/>
    <property type="match status" value="1"/>
</dbReference>
<evidence type="ECO:0000256" key="22">
    <source>
        <dbReference type="SAM" id="MobiDB-lite"/>
    </source>
</evidence>
<dbReference type="PRINTS" id="PR00098">
    <property type="entry name" value="CPSASE"/>
</dbReference>
<comment type="caution">
    <text evidence="25">The sequence shown here is derived from an EMBL/GenBank/DDBJ whole genome shotgun (WGS) entry which is preliminary data.</text>
</comment>
<evidence type="ECO:0000256" key="8">
    <source>
        <dbReference type="ARBA" id="ARBA00022737"/>
    </source>
</evidence>
<evidence type="ECO:0000256" key="19">
    <source>
        <dbReference type="ARBA" id="ARBA00048816"/>
    </source>
</evidence>
<dbReference type="SUPFAM" id="SSF48108">
    <property type="entry name" value="Carbamoyl phosphate synthetase, large subunit connection domain"/>
    <property type="match status" value="1"/>
</dbReference>
<dbReference type="PROSITE" id="PS50975">
    <property type="entry name" value="ATP_GRASP"/>
    <property type="match status" value="2"/>
</dbReference>
<organism evidence="25 26">
    <name type="scientific">Ophiocordyceps camponoti-floridani</name>
    <dbReference type="NCBI Taxonomy" id="2030778"/>
    <lineage>
        <taxon>Eukaryota</taxon>
        <taxon>Fungi</taxon>
        <taxon>Dikarya</taxon>
        <taxon>Ascomycota</taxon>
        <taxon>Pezizomycotina</taxon>
        <taxon>Sordariomycetes</taxon>
        <taxon>Hypocreomycetidae</taxon>
        <taxon>Hypocreales</taxon>
        <taxon>Ophiocordycipitaceae</taxon>
        <taxon>Ophiocordyceps</taxon>
    </lineage>
</organism>
<evidence type="ECO:0000256" key="16">
    <source>
        <dbReference type="ARBA" id="ARBA00044318"/>
    </source>
</evidence>
<gene>
    <name evidence="25" type="ORF">GQ602_004560</name>
</gene>
<dbReference type="InterPro" id="IPR058047">
    <property type="entry name" value="CPSase_preATP-grasp"/>
</dbReference>
<comment type="catalytic activity">
    <reaction evidence="19">
        <text>hydrogencarbonate + L-glutamine + 2 ATP + H2O = carbamoyl phosphate + L-glutamate + 2 ADP + phosphate + 2 H(+)</text>
        <dbReference type="Rhea" id="RHEA:18633"/>
        <dbReference type="ChEBI" id="CHEBI:15377"/>
        <dbReference type="ChEBI" id="CHEBI:15378"/>
        <dbReference type="ChEBI" id="CHEBI:17544"/>
        <dbReference type="ChEBI" id="CHEBI:29985"/>
        <dbReference type="ChEBI" id="CHEBI:30616"/>
        <dbReference type="ChEBI" id="CHEBI:43474"/>
        <dbReference type="ChEBI" id="CHEBI:58228"/>
        <dbReference type="ChEBI" id="CHEBI:58359"/>
        <dbReference type="ChEBI" id="CHEBI:456216"/>
        <dbReference type="EC" id="6.3.5.5"/>
    </reaction>
</comment>
<comment type="catalytic activity">
    <reaction evidence="18">
        <text>hydrogencarbonate + NH4(+) + 2 ATP = carbamoyl phosphate + 2 ADP + phosphate + 2 H(+)</text>
        <dbReference type="Rhea" id="RHEA:18029"/>
        <dbReference type="ChEBI" id="CHEBI:15378"/>
        <dbReference type="ChEBI" id="CHEBI:17544"/>
        <dbReference type="ChEBI" id="CHEBI:28938"/>
        <dbReference type="ChEBI" id="CHEBI:30616"/>
        <dbReference type="ChEBI" id="CHEBI:43474"/>
        <dbReference type="ChEBI" id="CHEBI:58228"/>
        <dbReference type="ChEBI" id="CHEBI:456216"/>
        <dbReference type="EC" id="6.3.4.16"/>
    </reaction>
</comment>
<dbReference type="Gene3D" id="3.40.50.20">
    <property type="match status" value="2"/>
</dbReference>
<dbReference type="FunFam" id="1.10.1030.10:FF:000001">
    <property type="entry name" value="Carbamoyl-phosphate synthase large chain"/>
    <property type="match status" value="1"/>
</dbReference>
<evidence type="ECO:0000256" key="18">
    <source>
        <dbReference type="ARBA" id="ARBA00047359"/>
    </source>
</evidence>
<dbReference type="CDD" id="cd01423">
    <property type="entry name" value="MGS_CPS_I_III"/>
    <property type="match status" value="1"/>
</dbReference>
<dbReference type="Gene3D" id="3.30.1490.20">
    <property type="entry name" value="ATP-grasp fold, A domain"/>
    <property type="match status" value="1"/>
</dbReference>
<feature type="domain" description="ATP-grasp" evidence="23">
    <location>
        <begin position="747"/>
        <end position="944"/>
    </location>
</feature>
<evidence type="ECO:0000256" key="5">
    <source>
        <dbReference type="ARBA" id="ARBA00012738"/>
    </source>
</evidence>
<evidence type="ECO:0000256" key="11">
    <source>
        <dbReference type="ARBA" id="ARBA00023128"/>
    </source>
</evidence>
<dbReference type="GO" id="GO:0005524">
    <property type="term" value="F:ATP binding"/>
    <property type="evidence" value="ECO:0007669"/>
    <property type="project" value="UniProtKB-UniRule"/>
</dbReference>
<dbReference type="GO" id="GO:0004088">
    <property type="term" value="F:carbamoyl-phosphate synthase (glutamine-hydrolyzing) activity"/>
    <property type="evidence" value="ECO:0007669"/>
    <property type="project" value="UniProtKB-EC"/>
</dbReference>
<evidence type="ECO:0000313" key="26">
    <source>
        <dbReference type="Proteomes" id="UP000562929"/>
    </source>
</evidence>
<dbReference type="NCBIfam" id="TIGR01369">
    <property type="entry name" value="CPSaseII_lrg"/>
    <property type="match status" value="1"/>
</dbReference>
<keyword evidence="26" id="KW-1185">Reference proteome</keyword>
<dbReference type="PROSITE" id="PS00866">
    <property type="entry name" value="CPSASE_1"/>
    <property type="match status" value="2"/>
</dbReference>
<proteinExistence type="inferred from homology"/>
<dbReference type="InterPro" id="IPR036914">
    <property type="entry name" value="MGS-like_dom_sf"/>
</dbReference>
<evidence type="ECO:0000256" key="9">
    <source>
        <dbReference type="ARBA" id="ARBA00022741"/>
    </source>
</evidence>
<dbReference type="Gene3D" id="3.30.470.20">
    <property type="entry name" value="ATP-grasp fold, B domain"/>
    <property type="match status" value="2"/>
</dbReference>
<evidence type="ECO:0000256" key="20">
    <source>
        <dbReference type="ARBA" id="ARBA00068891"/>
    </source>
</evidence>
<comment type="subunit">
    <text evidence="13">Heterodimer composed of 2 chains; the small (or glutamine) chain promotes the hydrolysis of glutamine to ammonia, which is used by the large (or ammonia) chain to synthesize carbamoyl phosphate.</text>
</comment>
<evidence type="ECO:0000256" key="1">
    <source>
        <dbReference type="ARBA" id="ARBA00001947"/>
    </source>
</evidence>
<dbReference type="NCBIfam" id="NF003671">
    <property type="entry name" value="PRK05294.1"/>
    <property type="match status" value="1"/>
</dbReference>
<protein>
    <recommendedName>
        <fullName evidence="20">Carbamoyl phosphate synthase arginine-specific large chain, mitochondrial</fullName>
        <ecNumber evidence="14">6.3.4.16</ecNumber>
        <ecNumber evidence="5">6.3.5.5</ecNumber>
    </recommendedName>
    <alternativeName>
        <fullName evidence="16">Ammonium-dependent carbamoyl phosphate synthetase</fullName>
    </alternativeName>
    <alternativeName>
        <fullName evidence="15">Arginine-specific carbamoyl phosphate synthetase, ammonia chain</fullName>
    </alternativeName>
    <alternativeName>
        <fullName evidence="17">Glutamine-dependent carbamoyl phosphate synthetase</fullName>
    </alternativeName>
</protein>
<evidence type="ECO:0000256" key="21">
    <source>
        <dbReference type="PROSITE-ProRule" id="PRU00409"/>
    </source>
</evidence>
<evidence type="ECO:0000259" key="23">
    <source>
        <dbReference type="PROSITE" id="PS50975"/>
    </source>
</evidence>
<dbReference type="InterPro" id="IPR006275">
    <property type="entry name" value="CPSase_lsu"/>
</dbReference>
<dbReference type="GO" id="GO:0046872">
    <property type="term" value="F:metal ion binding"/>
    <property type="evidence" value="ECO:0007669"/>
    <property type="project" value="UniProtKB-KW"/>
</dbReference>
<dbReference type="NCBIfam" id="NF009455">
    <property type="entry name" value="PRK12815.1"/>
    <property type="match status" value="1"/>
</dbReference>
<dbReference type="SUPFAM" id="SSF56059">
    <property type="entry name" value="Glutathione synthetase ATP-binding domain-like"/>
    <property type="match status" value="2"/>
</dbReference>
<dbReference type="PANTHER" id="PTHR11405">
    <property type="entry name" value="CARBAMOYLTRANSFERASE FAMILY MEMBER"/>
    <property type="match status" value="1"/>
</dbReference>
<dbReference type="FunFam" id="3.30.470.20:FF:000001">
    <property type="entry name" value="Carbamoyl-phosphate synthase large chain"/>
    <property type="match status" value="1"/>
</dbReference>
<dbReference type="PROSITE" id="PS00867">
    <property type="entry name" value="CPSASE_2"/>
    <property type="match status" value="2"/>
</dbReference>
<dbReference type="FunFam" id="3.30.470.20:FF:000004">
    <property type="entry name" value="Carbamoyl-phosphate synthase (glutamine-hydrolyzing)"/>
    <property type="match status" value="1"/>
</dbReference>
<evidence type="ECO:0000256" key="4">
    <source>
        <dbReference type="ARBA" id="ARBA00009799"/>
    </source>
</evidence>
<evidence type="ECO:0000256" key="7">
    <source>
        <dbReference type="ARBA" id="ARBA00022723"/>
    </source>
</evidence>
<accession>A0A8H4Q725</accession>
<dbReference type="FunFam" id="3.30.1490.20:FF:000001">
    <property type="entry name" value="Carbamoyl-phosphate synthase large chain"/>
    <property type="match status" value="1"/>
</dbReference>
<evidence type="ECO:0000313" key="25">
    <source>
        <dbReference type="EMBL" id="KAF4587867.1"/>
    </source>
</evidence>
<comment type="similarity">
    <text evidence="4">Belongs to the CarB family.</text>
</comment>
<name>A0A8H4Q725_9HYPO</name>
<evidence type="ECO:0000256" key="13">
    <source>
        <dbReference type="ARBA" id="ARBA00044031"/>
    </source>
</evidence>
<dbReference type="GO" id="GO:0006526">
    <property type="term" value="P:L-arginine biosynthetic process"/>
    <property type="evidence" value="ECO:0007669"/>
    <property type="project" value="UniProtKB-ARBA"/>
</dbReference>
<sequence>MLPYALAGRAPAALRIPGRGSRLGVRALHVGALGRWSSPASATQLRRFGSPRLYSLAAAPAHAAPNPQAYLKSGIVKPKQSVEVKKVLVIGSGGLAIGQAGEFDYSGSQALKALKEAGVASVLINPNIATIQTNHELADEVYYLPVTPEYVSYVIEREKPDGVFLSFGGQTALNLGVQMQRLGLWEKYGVKVLGTSVRTLELSEDRDLFAKALEEIKIPIAKSIAVGTVDEALDAAEKVGYPIIVRAAYALGGLGSGFANNKEELRNMAARSLTLSPQILVEKSLKGWKELEYEVVRDANNNCITVCNMENFDPLGIHTGDSIVVAPSQTLSDEEYHMLRSAAIKIVRHLGVVGECNVQYALQPDGLDYRVIEVNARLSRSSALASKATGYPLAYTAAKIGLGHSLPELPNAVTKTTTANFEPSLDYIVTKIPRWDLSKFQHVKRDIGSAMKSVGEVMAIGRTFEESFQKAIRQVDPRFVGFQGDKFEDLDRELQNPSDRRWLAVGQAMLHEDYSVDRVHHLTKIDKWFLYKLQNIVDCTRELEAAGSLEALDKKYILKAKKMGFSDRQIATAVKSTEDEVRKRRLSFNIHPWVKKIDTLAAEFPADTNYLYTTYNGSTHDVTFEDKGTAVLGSGVYRIGSSVEFDWCAVSAALALRQMGHKTIMINYNPENVSTDFDTADKLYFEELSYERVMDIYELEQASGVVVSVGGQLPQNMALRLQESGGAKVLGTDPKDIDKAEDRQKFSEMLDSIGIDQPAWKELTSVRAAEDFARQVGYPVLVRPSYVLSGAAMTVIRSKEDLKDKLEAASNVSPDHPVVISKFIEGAQEIDVDGVASKGELVVHAISEHVEQAGVHSGDATLVLPPANLDRGTMERLKGIAQKVAKAWNITGPFNMQIIKAEDPDGDEPVLKVIECNLRASRSFPFVSKVLGCNFIDVATKALVGSDVPEPTDLMAVKRDYLATKVPQFSWTRLAGADPFLGVEMSSTGEIACFGKDLVEAYWTSLQSTMNFRMPEPGEGLLLGGDVSKAWLTQVVDYVAPLGYKLYAAGQDVKRFVESSCKAKVEVRVIDFPTDDKRALREVFKKHDIRGVFNLAVARGKTTQDVDYVMRRNAVDFGVPLFMEPQTAILFAQCMSEKLPRKGGIPSEMSLPDHHLPFPFLNQQAHPPRVNSSLNSHRTAPDIPTTGPQVSNPARMKTPVVSSLLALSLAGCSLAAPATGDTLKPERRDVAGQTLERRDQDASEGMADMAAEAGPSHEKRQPAEGDGRSGNWWGPGAGYGGYGGYGDDFGGYFAEKKEGKRGLDKRENGDGNSGNWWGPGAGYGGYGGYGDGYGGYFAEKKEGKRGLDKRENGDGNSGNWWGPGYGGPGYGDGPWGGYYAEKKEGKRGLDKRENGDGNSGNWWGPGAGYGGYGGYGDGYGDYYAEKKEGKRGLDKRENGDGNSANWWGPGYGGYGYGDGPWGGYYAEKKESKRSVEKREENNGRTGDYWGPGAGYGGYGYGDGPWGGYYAEKKEESKRGLDKRQPAEGEANNYWGPGVVPYGNGPFGGYFGNGYAEKKKEEKRSVEAEVRKRYDSEGEIPAAIDDILLYAKKPNGQMSKREVEGGFDGYREGEGAVNSLVDGLFSPGRAGFSRVAKGPLAKRAVNGQQSAAWRFGYDGYPGLVPELLEDLLRKREVAAGGFE</sequence>
<feature type="domain" description="ATP-grasp" evidence="23">
    <location>
        <begin position="210"/>
        <end position="402"/>
    </location>
</feature>
<dbReference type="GO" id="GO:0004087">
    <property type="term" value="F:carbamoyl-phosphate synthase (ammonia) activity"/>
    <property type="evidence" value="ECO:0007669"/>
    <property type="project" value="UniProtKB-EC"/>
</dbReference>
<dbReference type="EC" id="6.3.5.5" evidence="5"/>
<feature type="compositionally biased region" description="Basic and acidic residues" evidence="22">
    <location>
        <begin position="1255"/>
        <end position="1267"/>
    </location>
</feature>
<dbReference type="InterPro" id="IPR013815">
    <property type="entry name" value="ATP_grasp_subdomain_1"/>
</dbReference>
<dbReference type="Gene3D" id="1.10.1030.10">
    <property type="entry name" value="Carbamoyl-phosphate synthetase, large subunit oligomerisation domain"/>
    <property type="match status" value="1"/>
</dbReference>
<keyword evidence="7" id="KW-0479">Metal-binding</keyword>
<evidence type="ECO:0000256" key="17">
    <source>
        <dbReference type="ARBA" id="ARBA00044334"/>
    </source>
</evidence>
<dbReference type="FunFam" id="3.40.50.20:FF:000001">
    <property type="entry name" value="Carbamoyl-phosphate synthase large chain"/>
    <property type="match status" value="1"/>
</dbReference>
<keyword evidence="11" id="KW-0496">Mitochondrion</keyword>
<dbReference type="Gene3D" id="3.40.50.1380">
    <property type="entry name" value="Methylglyoxal synthase-like domain"/>
    <property type="match status" value="1"/>
</dbReference>
<keyword evidence="10 21" id="KW-0067">ATP-binding</keyword>
<dbReference type="PROSITE" id="PS51855">
    <property type="entry name" value="MGS"/>
    <property type="match status" value="1"/>
</dbReference>
<dbReference type="GO" id="GO:0005739">
    <property type="term" value="C:mitochondrion"/>
    <property type="evidence" value="ECO:0007669"/>
    <property type="project" value="UniProtKB-SubCell"/>
</dbReference>